<feature type="transmembrane region" description="Helical" evidence="8">
    <location>
        <begin position="681"/>
        <end position="698"/>
    </location>
</feature>
<dbReference type="InterPro" id="IPR045122">
    <property type="entry name" value="Csc1-like"/>
</dbReference>
<evidence type="ECO:0000256" key="8">
    <source>
        <dbReference type="SAM" id="Phobius"/>
    </source>
</evidence>
<dbReference type="AlphaFoldDB" id="W9YEI2"/>
<evidence type="ECO:0000259" key="10">
    <source>
        <dbReference type="Pfam" id="PF12621"/>
    </source>
</evidence>
<evidence type="ECO:0000313" key="13">
    <source>
        <dbReference type="EMBL" id="EXJ87676.1"/>
    </source>
</evidence>
<dbReference type="PANTHER" id="PTHR13018:SF26">
    <property type="entry name" value="DOMAIN PROTEIN, PUTATIVE (AFU_ORTHOLOGUE AFUA_5G10920)-RELATED"/>
    <property type="match status" value="1"/>
</dbReference>
<dbReference type="PANTHER" id="PTHR13018">
    <property type="entry name" value="PROBABLE MEMBRANE PROTEIN DUF221-RELATED"/>
    <property type="match status" value="1"/>
</dbReference>
<sequence length="879" mass="98509">MEPTLTHVLYPRQSQGSNRNSGSNSLSGIISTLVPTFVIAVIAFTVFLFVRTRYSRVYRPRTDERLVDEDARTPRTDTGFFGLLRNYSTLPDSHVLRHNSLDGYLWLRFFKLLIFISFVGCCITWPVLFPVNATGGGGQKQLDLLSMSNVNDPNRYYAHALVACVYLGFVFLLVARERLNFIGLRRAYFLSAAHAQRLSSRTILLMGLPHEYMAEGALRELLGSSVRKIWMATDCKTLEKDVKNRRKAALKLENAEMKVIKDANARRLKATKNKSTESTAAEEDPLQWLDTKKRPSHRLKPQIWKKVDTINWSRGTLTELNRFVQQQQNEHLDLKHTKLPAAFIEFSTQSAAHHAFQSVALESKTKFAPRYIGVQPEEVVWKNLSVSYTSRKSKLFLATVVIWLMILFWTIPVAFVGALSNINYLTNKVSFLSFINDVPKVILGVITGLLPVVLLAVLMALVPIFCGFLAKLAGEPTLSAVELKTQSWYFAFQVVQVFLVTTFTSGAAAVASQIVQNPSSAPTLLATNLPKASNFYISYFILFGLMQAALQLLNIVPLLMYTMLGKILDKTPRKKYNRYINIAGLGWGSSYPKFTLLGVIALTYSCISPLILGFATIGFCLLYLMFRYNFLFVLGNKTDMKGEAYAKALKHLLTGVYLGALCLVGLFAIGCSKSASSAGPLAIMIVFVVAMIVAQILFDRALAPMEQHLPVELLSGNKYSTTVKDQTLDEHELKQEHLEAGMSIRGDSVPDGNKSETDAPAPPKKAPFNLLSRRIEPLAHRYYESNKAIVPQSESDALIPAYTSEEYEQAYLHPAITDLSPVIWLAKDKCGVSTLMVHENKEAGIQSTDDQAELDDKNKLVWHEDRLREAPLWERPVRY</sequence>
<feature type="domain" description="CSC1/OSCA1-like 7TM region" evidence="9">
    <location>
        <begin position="396"/>
        <end position="667"/>
    </location>
</feature>
<feature type="transmembrane region" description="Helical" evidence="8">
    <location>
        <begin position="105"/>
        <end position="128"/>
    </location>
</feature>
<feature type="transmembrane region" description="Helical" evidence="8">
    <location>
        <begin position="651"/>
        <end position="669"/>
    </location>
</feature>
<feature type="transmembrane region" description="Helical" evidence="8">
    <location>
        <begin position="582"/>
        <end position="604"/>
    </location>
</feature>
<evidence type="ECO:0008006" key="15">
    <source>
        <dbReference type="Google" id="ProtNLM"/>
    </source>
</evidence>
<dbReference type="GeneID" id="19159481"/>
<keyword evidence="14" id="KW-1185">Reference proteome</keyword>
<dbReference type="InterPro" id="IPR032880">
    <property type="entry name" value="CSC1/OSCA1-like_N"/>
</dbReference>
<proteinExistence type="inferred from homology"/>
<evidence type="ECO:0000259" key="12">
    <source>
        <dbReference type="Pfam" id="PF14703"/>
    </source>
</evidence>
<feature type="transmembrane region" description="Helical" evidence="8">
    <location>
        <begin position="490"/>
        <end position="515"/>
    </location>
</feature>
<comment type="caution">
    <text evidence="13">The sequence shown here is derived from an EMBL/GenBank/DDBJ whole genome shotgun (WGS) entry which is preliminary data.</text>
</comment>
<dbReference type="GO" id="GO:0005886">
    <property type="term" value="C:plasma membrane"/>
    <property type="evidence" value="ECO:0007669"/>
    <property type="project" value="TreeGrafter"/>
</dbReference>
<name>W9YEI2_9EURO</name>
<keyword evidence="4 8" id="KW-0812">Transmembrane</keyword>
<dbReference type="EMBL" id="AMWN01000004">
    <property type="protein sequence ID" value="EXJ87676.1"/>
    <property type="molecule type" value="Genomic_DNA"/>
</dbReference>
<feature type="transmembrane region" description="Helical" evidence="8">
    <location>
        <begin position="395"/>
        <end position="422"/>
    </location>
</feature>
<evidence type="ECO:0000259" key="9">
    <source>
        <dbReference type="Pfam" id="PF02714"/>
    </source>
</evidence>
<dbReference type="InterPro" id="IPR022257">
    <property type="entry name" value="PHM7_ext"/>
</dbReference>
<comment type="similarity">
    <text evidence="2">Belongs to the CSC1 (TC 1.A.17) family.</text>
</comment>
<keyword evidence="5 8" id="KW-1133">Transmembrane helix</keyword>
<feature type="transmembrane region" description="Helical" evidence="8">
    <location>
        <begin position="156"/>
        <end position="175"/>
    </location>
</feature>
<feature type="transmembrane region" description="Helical" evidence="8">
    <location>
        <begin position="29"/>
        <end position="50"/>
    </location>
</feature>
<keyword evidence="3" id="KW-0813">Transport</keyword>
<dbReference type="Pfam" id="PF13967">
    <property type="entry name" value="RSN1_TM"/>
    <property type="match status" value="1"/>
</dbReference>
<evidence type="ECO:0000313" key="14">
    <source>
        <dbReference type="Proteomes" id="UP000019484"/>
    </source>
</evidence>
<feature type="domain" description="CSC1/OSCA1-like cytosolic" evidence="12">
    <location>
        <begin position="200"/>
        <end position="383"/>
    </location>
</feature>
<reference evidence="13 14" key="1">
    <citation type="submission" date="2013-03" db="EMBL/GenBank/DDBJ databases">
        <title>The Genome Sequence of Capronia coronata CBS 617.96.</title>
        <authorList>
            <consortium name="The Broad Institute Genomics Platform"/>
            <person name="Cuomo C."/>
            <person name="de Hoog S."/>
            <person name="Gorbushina A."/>
            <person name="Walker B."/>
            <person name="Young S.K."/>
            <person name="Zeng Q."/>
            <person name="Gargeya S."/>
            <person name="Fitzgerald M."/>
            <person name="Haas B."/>
            <person name="Abouelleil A."/>
            <person name="Allen A.W."/>
            <person name="Alvarado L."/>
            <person name="Arachchi H.M."/>
            <person name="Berlin A.M."/>
            <person name="Chapman S.B."/>
            <person name="Gainer-Dewar J."/>
            <person name="Goldberg J."/>
            <person name="Griggs A."/>
            <person name="Gujja S."/>
            <person name="Hansen M."/>
            <person name="Howarth C."/>
            <person name="Imamovic A."/>
            <person name="Ireland A."/>
            <person name="Larimer J."/>
            <person name="McCowan C."/>
            <person name="Murphy C."/>
            <person name="Pearson M."/>
            <person name="Poon T.W."/>
            <person name="Priest M."/>
            <person name="Roberts A."/>
            <person name="Saif S."/>
            <person name="Shea T."/>
            <person name="Sisk P."/>
            <person name="Sykes S."/>
            <person name="Wortman J."/>
            <person name="Nusbaum C."/>
            <person name="Birren B."/>
        </authorList>
    </citation>
    <scope>NUCLEOTIDE SEQUENCE [LARGE SCALE GENOMIC DNA]</scope>
    <source>
        <strain evidence="13 14">CBS 617.96</strain>
    </source>
</reference>
<feature type="transmembrane region" description="Helical" evidence="8">
    <location>
        <begin position="442"/>
        <end position="470"/>
    </location>
</feature>
<dbReference type="RefSeq" id="XP_007723682.1">
    <property type="nucleotide sequence ID" value="XM_007725492.1"/>
</dbReference>
<evidence type="ECO:0000256" key="6">
    <source>
        <dbReference type="ARBA" id="ARBA00023136"/>
    </source>
</evidence>
<evidence type="ECO:0000256" key="7">
    <source>
        <dbReference type="SAM" id="MobiDB-lite"/>
    </source>
</evidence>
<dbReference type="STRING" id="1182541.W9YEI2"/>
<dbReference type="Pfam" id="PF14703">
    <property type="entry name" value="PHM7_cyt"/>
    <property type="match status" value="1"/>
</dbReference>
<evidence type="ECO:0000256" key="5">
    <source>
        <dbReference type="ARBA" id="ARBA00022989"/>
    </source>
</evidence>
<evidence type="ECO:0000259" key="11">
    <source>
        <dbReference type="Pfam" id="PF13967"/>
    </source>
</evidence>
<dbReference type="Pfam" id="PF02714">
    <property type="entry name" value="RSN1_7TM"/>
    <property type="match status" value="1"/>
</dbReference>
<feature type="region of interest" description="Disordered" evidence="7">
    <location>
        <begin position="740"/>
        <end position="766"/>
    </location>
</feature>
<keyword evidence="6 8" id="KW-0472">Membrane</keyword>
<dbReference type="Proteomes" id="UP000019484">
    <property type="component" value="Unassembled WGS sequence"/>
</dbReference>
<dbReference type="InterPro" id="IPR003864">
    <property type="entry name" value="CSC1/OSCA1-like_7TM"/>
</dbReference>
<evidence type="ECO:0000256" key="4">
    <source>
        <dbReference type="ARBA" id="ARBA00022692"/>
    </source>
</evidence>
<evidence type="ECO:0000256" key="3">
    <source>
        <dbReference type="ARBA" id="ARBA00022448"/>
    </source>
</evidence>
<accession>W9YEI2</accession>
<dbReference type="GO" id="GO:0005227">
    <property type="term" value="F:calcium-activated cation channel activity"/>
    <property type="evidence" value="ECO:0007669"/>
    <property type="project" value="InterPro"/>
</dbReference>
<protein>
    <recommendedName>
        <fullName evidence="15">CSC1/OSCA1-like 7TM region domain-containing protein</fullName>
    </recommendedName>
</protein>
<feature type="domain" description="CSC1/OSCA1-like N-terminal transmembrane" evidence="11">
    <location>
        <begin position="29"/>
        <end position="177"/>
    </location>
</feature>
<dbReference type="InterPro" id="IPR027815">
    <property type="entry name" value="CSC1/OSCA1-like_cyt"/>
</dbReference>
<dbReference type="eggNOG" id="KOG1134">
    <property type="taxonomic scope" value="Eukaryota"/>
</dbReference>
<feature type="transmembrane region" description="Helical" evidence="8">
    <location>
        <begin position="610"/>
        <end position="630"/>
    </location>
</feature>
<evidence type="ECO:0000256" key="1">
    <source>
        <dbReference type="ARBA" id="ARBA00004141"/>
    </source>
</evidence>
<feature type="domain" description="10TM putative phosphate transporter extracellular tail" evidence="10">
    <location>
        <begin position="777"/>
        <end position="868"/>
    </location>
</feature>
<gene>
    <name evidence="13" type="ORF">A1O1_04600</name>
</gene>
<feature type="transmembrane region" description="Helical" evidence="8">
    <location>
        <begin position="535"/>
        <end position="561"/>
    </location>
</feature>
<comment type="subcellular location">
    <subcellularLocation>
        <location evidence="1">Membrane</location>
        <topology evidence="1">Multi-pass membrane protein</topology>
    </subcellularLocation>
</comment>
<dbReference type="Pfam" id="PF12621">
    <property type="entry name" value="PHM7_ext"/>
    <property type="match status" value="1"/>
</dbReference>
<dbReference type="HOGENOM" id="CLU_002458_2_1_1"/>
<evidence type="ECO:0000256" key="2">
    <source>
        <dbReference type="ARBA" id="ARBA00007779"/>
    </source>
</evidence>
<dbReference type="OrthoDB" id="1076608at2759"/>
<organism evidence="13 14">
    <name type="scientific">Capronia coronata CBS 617.96</name>
    <dbReference type="NCBI Taxonomy" id="1182541"/>
    <lineage>
        <taxon>Eukaryota</taxon>
        <taxon>Fungi</taxon>
        <taxon>Dikarya</taxon>
        <taxon>Ascomycota</taxon>
        <taxon>Pezizomycotina</taxon>
        <taxon>Eurotiomycetes</taxon>
        <taxon>Chaetothyriomycetidae</taxon>
        <taxon>Chaetothyriales</taxon>
        <taxon>Herpotrichiellaceae</taxon>
        <taxon>Capronia</taxon>
    </lineage>
</organism>